<name>X0YD15_9ZZZZ</name>
<evidence type="ECO:0000313" key="1">
    <source>
        <dbReference type="EMBL" id="GAG53760.1"/>
    </source>
</evidence>
<gene>
    <name evidence="1" type="ORF">S01H4_16067</name>
</gene>
<accession>X0YD15</accession>
<dbReference type="EMBL" id="BART01007038">
    <property type="protein sequence ID" value="GAG53760.1"/>
    <property type="molecule type" value="Genomic_DNA"/>
</dbReference>
<organism evidence="1">
    <name type="scientific">marine sediment metagenome</name>
    <dbReference type="NCBI Taxonomy" id="412755"/>
    <lineage>
        <taxon>unclassified sequences</taxon>
        <taxon>metagenomes</taxon>
        <taxon>ecological metagenomes</taxon>
    </lineage>
</organism>
<comment type="caution">
    <text evidence="1">The sequence shown here is derived from an EMBL/GenBank/DDBJ whole genome shotgun (WGS) entry which is preliminary data.</text>
</comment>
<dbReference type="AlphaFoldDB" id="X0YD15"/>
<protein>
    <submittedName>
        <fullName evidence="1">Uncharacterized protein</fullName>
    </submittedName>
</protein>
<reference evidence="1" key="1">
    <citation type="journal article" date="2014" name="Front. Microbiol.">
        <title>High frequency of phylogenetically diverse reductive dehalogenase-homologous genes in deep subseafloor sedimentary metagenomes.</title>
        <authorList>
            <person name="Kawai M."/>
            <person name="Futagami T."/>
            <person name="Toyoda A."/>
            <person name="Takaki Y."/>
            <person name="Nishi S."/>
            <person name="Hori S."/>
            <person name="Arai W."/>
            <person name="Tsubouchi T."/>
            <person name="Morono Y."/>
            <person name="Uchiyama I."/>
            <person name="Ito T."/>
            <person name="Fujiyama A."/>
            <person name="Inagaki F."/>
            <person name="Takami H."/>
        </authorList>
    </citation>
    <scope>NUCLEOTIDE SEQUENCE</scope>
    <source>
        <strain evidence="1">Expedition CK06-06</strain>
    </source>
</reference>
<sequence length="134" mass="15571">MEYIGFKLSPILSPEIRYTKSFYTEIKGVPWKKSAVKIADTLGCDVLDLWPDEYFQAVRNNRYFFEVDKEDMLDLPFEDRKLLTAGTTVIEGFDTVNIKKVLSTVTDRERRIIELSFGLNGQRNYSALTFNLKL</sequence>
<proteinExistence type="predicted"/>